<gene>
    <name evidence="4" type="primary">rpiA</name>
    <name evidence="4" type="ORF">CRENPOLYSF2_650002</name>
</gene>
<dbReference type="CDD" id="cd01398">
    <property type="entry name" value="RPI_A"/>
    <property type="match status" value="1"/>
</dbReference>
<dbReference type="GO" id="GO:0006014">
    <property type="term" value="P:D-ribose metabolic process"/>
    <property type="evidence" value="ECO:0007669"/>
    <property type="project" value="TreeGrafter"/>
</dbReference>
<protein>
    <recommendedName>
        <fullName evidence="3">Ribose 5-phosphate isomerase A</fullName>
        <ecNumber evidence="3">5.3.1.6</ecNumber>
    </recommendedName>
</protein>
<dbReference type="SUPFAM" id="SSF75445">
    <property type="entry name" value="D-ribose-5-phosphate isomerase (RpiA), lid domain"/>
    <property type="match status" value="1"/>
</dbReference>
<dbReference type="GO" id="GO:0005829">
    <property type="term" value="C:cytosol"/>
    <property type="evidence" value="ECO:0007669"/>
    <property type="project" value="TreeGrafter"/>
</dbReference>
<dbReference type="NCBIfam" id="NF001924">
    <property type="entry name" value="PRK00702.1"/>
    <property type="match status" value="1"/>
</dbReference>
<dbReference type="GO" id="GO:0009052">
    <property type="term" value="P:pentose-phosphate shunt, non-oxidative branch"/>
    <property type="evidence" value="ECO:0007669"/>
    <property type="project" value="InterPro"/>
</dbReference>
<evidence type="ECO:0000313" key="5">
    <source>
        <dbReference type="Proteomes" id="UP000195442"/>
    </source>
</evidence>
<organism evidence="4 5">
    <name type="scientific">Crenothrix polyspora</name>
    <dbReference type="NCBI Taxonomy" id="360316"/>
    <lineage>
        <taxon>Bacteria</taxon>
        <taxon>Pseudomonadati</taxon>
        <taxon>Pseudomonadota</taxon>
        <taxon>Gammaproteobacteria</taxon>
        <taxon>Methylococcales</taxon>
        <taxon>Crenotrichaceae</taxon>
        <taxon>Crenothrix</taxon>
    </lineage>
</organism>
<sequence length="226" mass="24792">MNDKERVAHYAAQRVKDGMLVGLGTGSTANYFIEELARRNREEGLRVSVVSSSVVSAMKAQSLNLALVGFDTINRLDVYVDGADEVTADFTLLKGRGFDLVREKILARAADQFWVLIDPSKQVDRIGANYPIPVEVMPFAWQMVKRSLELLGGRGDLRQTTNKDGLVMTSYGSLVLDMVFDAGLDSKALNDRLSNTPGVIEHGIFSQLASAVLCVIDGQVVEQRVK</sequence>
<keyword evidence="5" id="KW-1185">Reference proteome</keyword>
<evidence type="ECO:0000256" key="1">
    <source>
        <dbReference type="ARBA" id="ARBA00001713"/>
    </source>
</evidence>
<dbReference type="AlphaFoldDB" id="A0A1R4HHB9"/>
<dbReference type="GO" id="GO:0004751">
    <property type="term" value="F:ribose-5-phosphate isomerase activity"/>
    <property type="evidence" value="ECO:0007669"/>
    <property type="project" value="UniProtKB-UniRule"/>
</dbReference>
<dbReference type="Gene3D" id="3.40.50.1360">
    <property type="match status" value="1"/>
</dbReference>
<evidence type="ECO:0000256" key="2">
    <source>
        <dbReference type="ARBA" id="ARBA00023235"/>
    </source>
</evidence>
<proteinExistence type="predicted"/>
<dbReference type="Pfam" id="PF06026">
    <property type="entry name" value="Rib_5-P_isom_A"/>
    <property type="match status" value="1"/>
</dbReference>
<dbReference type="PANTHER" id="PTHR11934">
    <property type="entry name" value="RIBOSE-5-PHOSPHATE ISOMERASE"/>
    <property type="match status" value="1"/>
</dbReference>
<reference evidence="5" key="1">
    <citation type="submission" date="2017-02" db="EMBL/GenBank/DDBJ databases">
        <authorList>
            <person name="Daims H."/>
        </authorList>
    </citation>
    <scope>NUCLEOTIDE SEQUENCE [LARGE SCALE GENOMIC DNA]</scope>
</reference>
<keyword evidence="2 4" id="KW-0413">Isomerase</keyword>
<dbReference type="SUPFAM" id="SSF100950">
    <property type="entry name" value="NagB/RpiA/CoA transferase-like"/>
    <property type="match status" value="1"/>
</dbReference>
<dbReference type="PANTHER" id="PTHR11934:SF0">
    <property type="entry name" value="RIBOSE-5-PHOSPHATE ISOMERASE"/>
    <property type="match status" value="1"/>
</dbReference>
<accession>A0A1R4HHB9</accession>
<dbReference type="EMBL" id="FUKJ01000430">
    <property type="protein sequence ID" value="SJM95624.1"/>
    <property type="molecule type" value="Genomic_DNA"/>
</dbReference>
<dbReference type="NCBIfam" id="TIGR00021">
    <property type="entry name" value="rpiA"/>
    <property type="match status" value="1"/>
</dbReference>
<dbReference type="OrthoDB" id="5870696at2"/>
<dbReference type="Gene3D" id="3.30.70.260">
    <property type="match status" value="1"/>
</dbReference>
<name>A0A1R4HHB9_9GAMM</name>
<dbReference type="EC" id="5.3.1.6" evidence="3"/>
<comment type="catalytic activity">
    <reaction evidence="1">
        <text>aldehydo-D-ribose 5-phosphate = D-ribulose 5-phosphate</text>
        <dbReference type="Rhea" id="RHEA:14657"/>
        <dbReference type="ChEBI" id="CHEBI:58121"/>
        <dbReference type="ChEBI" id="CHEBI:58273"/>
        <dbReference type="EC" id="5.3.1.6"/>
    </reaction>
</comment>
<evidence type="ECO:0000256" key="3">
    <source>
        <dbReference type="NCBIfam" id="TIGR00021"/>
    </source>
</evidence>
<dbReference type="RefSeq" id="WP_087148305.1">
    <property type="nucleotide sequence ID" value="NZ_FUKJ01000430.1"/>
</dbReference>
<dbReference type="FunFam" id="3.40.50.1360:FF:000001">
    <property type="entry name" value="Ribose-5-phosphate isomerase A"/>
    <property type="match status" value="1"/>
</dbReference>
<dbReference type="InterPro" id="IPR037171">
    <property type="entry name" value="NagB/RpiA_transferase-like"/>
</dbReference>
<dbReference type="Proteomes" id="UP000195442">
    <property type="component" value="Unassembled WGS sequence"/>
</dbReference>
<dbReference type="InterPro" id="IPR004788">
    <property type="entry name" value="Ribose5P_isomerase_type_A"/>
</dbReference>
<evidence type="ECO:0000313" key="4">
    <source>
        <dbReference type="EMBL" id="SJM95624.1"/>
    </source>
</evidence>